<organism evidence="2 3">
    <name type="scientific">Janibacter alkaliphilus</name>
    <dbReference type="NCBI Taxonomy" id="1069963"/>
    <lineage>
        <taxon>Bacteria</taxon>
        <taxon>Bacillati</taxon>
        <taxon>Actinomycetota</taxon>
        <taxon>Actinomycetes</taxon>
        <taxon>Micrococcales</taxon>
        <taxon>Intrasporangiaceae</taxon>
        <taxon>Janibacter</taxon>
    </lineage>
</organism>
<gene>
    <name evidence="2" type="ORF">BJY28_000946</name>
</gene>
<protein>
    <submittedName>
        <fullName evidence="2">Uncharacterized protein</fullName>
    </submittedName>
</protein>
<comment type="caution">
    <text evidence="2">The sequence shown here is derived from an EMBL/GenBank/DDBJ whole genome shotgun (WGS) entry which is preliminary data.</text>
</comment>
<dbReference type="RefSeq" id="WP_179461977.1">
    <property type="nucleotide sequence ID" value="NZ_JACBZX010000001.1"/>
</dbReference>
<sequence length="413" mass="44271">MDDEIQLISDGEGLAVIGDDRAVERFLAAEGLPSENLGLPRLSQTMAAGAGATQAAASISANSGRWVKLTKESAETVRKYGLRQNATSGVSTGVVKGSKGQIKGFVEFSKGGLLTNPAALAGAAGLMAQLAMQQTMNEITDYLDVIDEKVDAVLRAQKDAAVADMVGVDFVIEEALTIRRETGRVSDVTWSKVQAAALPIARTQAYALRQIDAIAERVESKQKIGDLAEVSEQAAAETHEWLAVLARCFQLQDAIGLLELDRVLDSAPEELDQHRQGVRAARQNRRDVIVRSTQRLIERLDAAAERANSKVLTSPSSSGVVVRSSNAVASDLGDFHRRLGIERDRDALEARRWRAAAGEVRDRAVASGASGFDAARQRGSAGFDRARGMGGRISGEVSSRVPRRRRSSEPEDG</sequence>
<dbReference type="Proteomes" id="UP000592181">
    <property type="component" value="Unassembled WGS sequence"/>
</dbReference>
<proteinExistence type="predicted"/>
<accession>A0A852X1Y7</accession>
<reference evidence="2 3" key="1">
    <citation type="submission" date="2020-07" db="EMBL/GenBank/DDBJ databases">
        <title>Sequencing the genomes of 1000 actinobacteria strains.</title>
        <authorList>
            <person name="Klenk H.-P."/>
        </authorList>
    </citation>
    <scope>NUCLEOTIDE SEQUENCE [LARGE SCALE GENOMIC DNA]</scope>
    <source>
        <strain evidence="2 3">DSM 24723</strain>
    </source>
</reference>
<dbReference type="AlphaFoldDB" id="A0A852X1Y7"/>
<keyword evidence="3" id="KW-1185">Reference proteome</keyword>
<feature type="region of interest" description="Disordered" evidence="1">
    <location>
        <begin position="365"/>
        <end position="413"/>
    </location>
</feature>
<evidence type="ECO:0000313" key="3">
    <source>
        <dbReference type="Proteomes" id="UP000592181"/>
    </source>
</evidence>
<dbReference type="EMBL" id="JACBZX010000001">
    <property type="protein sequence ID" value="NYG36477.1"/>
    <property type="molecule type" value="Genomic_DNA"/>
</dbReference>
<evidence type="ECO:0000313" key="2">
    <source>
        <dbReference type="EMBL" id="NYG36477.1"/>
    </source>
</evidence>
<name>A0A852X1Y7_9MICO</name>
<evidence type="ECO:0000256" key="1">
    <source>
        <dbReference type="SAM" id="MobiDB-lite"/>
    </source>
</evidence>